<evidence type="ECO:0000256" key="8">
    <source>
        <dbReference type="PIRSR" id="PIRSR602401-1"/>
    </source>
</evidence>
<keyword evidence="10" id="KW-0472">Membrane</keyword>
<dbReference type="SUPFAM" id="SSF48264">
    <property type="entry name" value="Cytochrome P450"/>
    <property type="match status" value="1"/>
</dbReference>
<dbReference type="PANTHER" id="PTHR24305:SF157">
    <property type="entry name" value="N-ACETYLTRYPTOPHAN 6-HYDROXYLASE IVOC-RELATED"/>
    <property type="match status" value="1"/>
</dbReference>
<dbReference type="InterPro" id="IPR050121">
    <property type="entry name" value="Cytochrome_P450_monoxygenase"/>
</dbReference>
<dbReference type="GO" id="GO:0004497">
    <property type="term" value="F:monooxygenase activity"/>
    <property type="evidence" value="ECO:0007669"/>
    <property type="project" value="UniProtKB-KW"/>
</dbReference>
<feature type="transmembrane region" description="Helical" evidence="10">
    <location>
        <begin position="12"/>
        <end position="31"/>
    </location>
</feature>
<evidence type="ECO:0000313" key="12">
    <source>
        <dbReference type="Proteomes" id="UP000481858"/>
    </source>
</evidence>
<dbReference type="InParanoid" id="A0A7C8IGT9"/>
<evidence type="ECO:0000256" key="4">
    <source>
        <dbReference type="ARBA" id="ARBA00022723"/>
    </source>
</evidence>
<keyword evidence="3 8" id="KW-0349">Heme</keyword>
<dbReference type="Pfam" id="PF00067">
    <property type="entry name" value="p450"/>
    <property type="match status" value="1"/>
</dbReference>
<proteinExistence type="inferred from homology"/>
<accession>A0A7C8IGT9</accession>
<evidence type="ECO:0000256" key="2">
    <source>
        <dbReference type="ARBA" id="ARBA00010617"/>
    </source>
</evidence>
<dbReference type="InterPro" id="IPR036396">
    <property type="entry name" value="Cyt_P450_sf"/>
</dbReference>
<keyword evidence="12" id="KW-1185">Reference proteome</keyword>
<dbReference type="EMBL" id="WUBL01000232">
    <property type="protein sequence ID" value="KAF2963100.1"/>
    <property type="molecule type" value="Genomic_DNA"/>
</dbReference>
<evidence type="ECO:0000256" key="3">
    <source>
        <dbReference type="ARBA" id="ARBA00022617"/>
    </source>
</evidence>
<comment type="similarity">
    <text evidence="2 9">Belongs to the cytochrome P450 family.</text>
</comment>
<keyword evidence="4 8" id="KW-0479">Metal-binding</keyword>
<comment type="cofactor">
    <cofactor evidence="1 8">
        <name>heme</name>
        <dbReference type="ChEBI" id="CHEBI:30413"/>
    </cofactor>
</comment>
<protein>
    <recommendedName>
        <fullName evidence="13">Trichodiene oxygenase</fullName>
    </recommendedName>
</protein>
<sequence>MEDLRSLLSGQNIVAIIVLYYVTLALYRLYLHPLARFPGPKLAAVTRLYEGYYDLYQGGQYTFKIAELHKQYGPIIRISPYELHVNDAAFFDTLYGRQEGVWHKYDWSVDAFATKGASIWTADHTLHKNRRLPLNPFFSKAKVSAQQDMIMRHVQALFGRLSRFAESQKTVDLGAAFTAFVRDVTNEYIFGKHYNDLGKEDFDAGMMVAAQAGGLLWRTTKFIRFFGPLMRSIPPQWIMAVSDPVMKDFFRFMIVSMNDTKNFMKAAASPDDDGRRTLVHEIMKSKLAAPDKSFERVFDEVSTTTGAGFETTAAVIRNAAFHIYSDSRILQKLRAELATAPDHDCKTLEQLPYLTATIMEAMRLSPAIATRSARIAQDKDLVYANWRIPAGTPVGMTIHLLHQNEQQYPEPKLFNPDRWMDPNPWQLGNRTFVPFGKGKRNCLGMHLAWAEIYLLLGSMVPRYDFKFPTTKSEDFHVIKDNFALATRGMGVVPALVTEVTA</sequence>
<keyword evidence="10" id="KW-1133">Transmembrane helix</keyword>
<comment type="caution">
    <text evidence="11">The sequence shown here is derived from an EMBL/GenBank/DDBJ whole genome shotgun (WGS) entry which is preliminary data.</text>
</comment>
<dbReference type="Proteomes" id="UP000481858">
    <property type="component" value="Unassembled WGS sequence"/>
</dbReference>
<evidence type="ECO:0000256" key="5">
    <source>
        <dbReference type="ARBA" id="ARBA00023002"/>
    </source>
</evidence>
<evidence type="ECO:0000256" key="10">
    <source>
        <dbReference type="SAM" id="Phobius"/>
    </source>
</evidence>
<evidence type="ECO:0008006" key="13">
    <source>
        <dbReference type="Google" id="ProtNLM"/>
    </source>
</evidence>
<dbReference type="GO" id="GO:0016705">
    <property type="term" value="F:oxidoreductase activity, acting on paired donors, with incorporation or reduction of molecular oxygen"/>
    <property type="evidence" value="ECO:0007669"/>
    <property type="project" value="InterPro"/>
</dbReference>
<keyword evidence="10" id="KW-0812">Transmembrane</keyword>
<reference evidence="11 12" key="1">
    <citation type="submission" date="2019-12" db="EMBL/GenBank/DDBJ databases">
        <title>Draft genome sequence of the ascomycete Xylaria multiplex DSM 110363.</title>
        <authorList>
            <person name="Buettner E."/>
            <person name="Kellner H."/>
        </authorList>
    </citation>
    <scope>NUCLEOTIDE SEQUENCE [LARGE SCALE GENOMIC DNA]</scope>
    <source>
        <strain evidence="11 12">DSM 110363</strain>
    </source>
</reference>
<dbReference type="AlphaFoldDB" id="A0A7C8IGT9"/>
<dbReference type="PANTHER" id="PTHR24305">
    <property type="entry name" value="CYTOCHROME P450"/>
    <property type="match status" value="1"/>
</dbReference>
<dbReference type="InterPro" id="IPR017972">
    <property type="entry name" value="Cyt_P450_CS"/>
</dbReference>
<dbReference type="GO" id="GO:0020037">
    <property type="term" value="F:heme binding"/>
    <property type="evidence" value="ECO:0007669"/>
    <property type="project" value="InterPro"/>
</dbReference>
<dbReference type="GO" id="GO:0005506">
    <property type="term" value="F:iron ion binding"/>
    <property type="evidence" value="ECO:0007669"/>
    <property type="project" value="InterPro"/>
</dbReference>
<evidence type="ECO:0000313" key="11">
    <source>
        <dbReference type="EMBL" id="KAF2963100.1"/>
    </source>
</evidence>
<dbReference type="Gene3D" id="1.10.630.10">
    <property type="entry name" value="Cytochrome P450"/>
    <property type="match status" value="1"/>
</dbReference>
<evidence type="ECO:0000256" key="1">
    <source>
        <dbReference type="ARBA" id="ARBA00001971"/>
    </source>
</evidence>
<keyword evidence="7 9" id="KW-0503">Monooxygenase</keyword>
<evidence type="ECO:0000256" key="7">
    <source>
        <dbReference type="ARBA" id="ARBA00023033"/>
    </source>
</evidence>
<organism evidence="11 12">
    <name type="scientific">Xylaria multiplex</name>
    <dbReference type="NCBI Taxonomy" id="323545"/>
    <lineage>
        <taxon>Eukaryota</taxon>
        <taxon>Fungi</taxon>
        <taxon>Dikarya</taxon>
        <taxon>Ascomycota</taxon>
        <taxon>Pezizomycotina</taxon>
        <taxon>Sordariomycetes</taxon>
        <taxon>Xylariomycetidae</taxon>
        <taxon>Xylariales</taxon>
        <taxon>Xylariaceae</taxon>
        <taxon>Xylaria</taxon>
    </lineage>
</organism>
<dbReference type="CDD" id="cd11062">
    <property type="entry name" value="CYP58-like"/>
    <property type="match status" value="1"/>
</dbReference>
<evidence type="ECO:0000256" key="6">
    <source>
        <dbReference type="ARBA" id="ARBA00023004"/>
    </source>
</evidence>
<dbReference type="OrthoDB" id="3945418at2759"/>
<keyword evidence="6 8" id="KW-0408">Iron</keyword>
<dbReference type="PROSITE" id="PS00086">
    <property type="entry name" value="CYTOCHROME_P450"/>
    <property type="match status" value="1"/>
</dbReference>
<evidence type="ECO:0000256" key="9">
    <source>
        <dbReference type="RuleBase" id="RU000461"/>
    </source>
</evidence>
<gene>
    <name evidence="11" type="ORF">GQX73_g10467</name>
</gene>
<dbReference type="PRINTS" id="PR00385">
    <property type="entry name" value="P450"/>
</dbReference>
<keyword evidence="5 9" id="KW-0560">Oxidoreductase</keyword>
<dbReference type="PRINTS" id="PR00463">
    <property type="entry name" value="EP450I"/>
</dbReference>
<name>A0A7C8IGT9_9PEZI</name>
<dbReference type="InterPro" id="IPR002401">
    <property type="entry name" value="Cyt_P450_E_grp-I"/>
</dbReference>
<feature type="binding site" description="axial binding residue" evidence="8">
    <location>
        <position position="442"/>
    </location>
    <ligand>
        <name>heme</name>
        <dbReference type="ChEBI" id="CHEBI:30413"/>
    </ligand>
    <ligandPart>
        <name>Fe</name>
        <dbReference type="ChEBI" id="CHEBI:18248"/>
    </ligandPart>
</feature>
<dbReference type="InterPro" id="IPR001128">
    <property type="entry name" value="Cyt_P450"/>
</dbReference>